<dbReference type="GO" id="GO:0008270">
    <property type="term" value="F:zinc ion binding"/>
    <property type="evidence" value="ECO:0007669"/>
    <property type="project" value="UniProtKB-KW"/>
</dbReference>
<reference evidence="4" key="1">
    <citation type="submission" date="2025-08" db="UniProtKB">
        <authorList>
            <consortium name="RefSeq"/>
        </authorList>
    </citation>
    <scope>IDENTIFICATION</scope>
</reference>
<dbReference type="PANTHER" id="PTHR31286:SF180">
    <property type="entry name" value="OS10G0362600 PROTEIN"/>
    <property type="match status" value="1"/>
</dbReference>
<keyword evidence="1" id="KW-0862">Zinc</keyword>
<evidence type="ECO:0000313" key="3">
    <source>
        <dbReference type="Proteomes" id="UP001515500"/>
    </source>
</evidence>
<dbReference type="InterPro" id="IPR025836">
    <property type="entry name" value="Zn_knuckle_CX2CX4HX4C"/>
</dbReference>
<sequence length="313" mass="34677">MASGGYPPPLLPNPSPGSSTWAQIASSTFHNSPNSPLHNPQILSKIKESSTEFVRIDGDTISRARLRFQHSLYGKFFGKPPPFDQVKISLMAKWAKIGEIFISDLPNGFLLIRCSSDETVKSLLLDGPWTINGMILQLSPWEPFFEPCFAKLSTATIWVQLHNLPVEFWLTCLLPLTRSKFARVCIEIDLSKPLSRGFWIGDNQQKVFVVVMYERLPTFCYNCGMIGHGTNSCSQAATAGNGRAPPPLCENQRQAVCSTSSPHVVGGLEKETGPPCLDLPLINNSLKDPNCSEDSNFGPWMIVSRRRGRARGR</sequence>
<dbReference type="GeneID" id="120279143"/>
<dbReference type="GO" id="GO:0003676">
    <property type="term" value="F:nucleic acid binding"/>
    <property type="evidence" value="ECO:0007669"/>
    <property type="project" value="InterPro"/>
</dbReference>
<organism evidence="3 4">
    <name type="scientific">Dioscorea cayennensis subsp. rotundata</name>
    <name type="common">White Guinea yam</name>
    <name type="synonym">Dioscorea rotundata</name>
    <dbReference type="NCBI Taxonomy" id="55577"/>
    <lineage>
        <taxon>Eukaryota</taxon>
        <taxon>Viridiplantae</taxon>
        <taxon>Streptophyta</taxon>
        <taxon>Embryophyta</taxon>
        <taxon>Tracheophyta</taxon>
        <taxon>Spermatophyta</taxon>
        <taxon>Magnoliopsida</taxon>
        <taxon>Liliopsida</taxon>
        <taxon>Dioscoreales</taxon>
        <taxon>Dioscoreaceae</taxon>
        <taxon>Dioscorea</taxon>
    </lineage>
</organism>
<dbReference type="InterPro" id="IPR001878">
    <property type="entry name" value="Znf_CCHC"/>
</dbReference>
<name>A0AB40CS47_DIOCR</name>
<evidence type="ECO:0000313" key="4">
    <source>
        <dbReference type="RefSeq" id="XP_039141943.1"/>
    </source>
</evidence>
<dbReference type="PANTHER" id="PTHR31286">
    <property type="entry name" value="GLYCINE-RICH CELL WALL STRUCTURAL PROTEIN 1.8-LIKE"/>
    <property type="match status" value="1"/>
</dbReference>
<accession>A0AB40CS47</accession>
<dbReference type="Proteomes" id="UP001515500">
    <property type="component" value="Chromosome 16"/>
</dbReference>
<protein>
    <submittedName>
        <fullName evidence="4">Uncharacterized protein LOC120279143</fullName>
    </submittedName>
</protein>
<dbReference type="AlphaFoldDB" id="A0AB40CS47"/>
<proteinExistence type="predicted"/>
<keyword evidence="1" id="KW-0479">Metal-binding</keyword>
<evidence type="ECO:0000259" key="2">
    <source>
        <dbReference type="PROSITE" id="PS50158"/>
    </source>
</evidence>
<dbReference type="InterPro" id="IPR025558">
    <property type="entry name" value="DUF4283"/>
</dbReference>
<dbReference type="InterPro" id="IPR040256">
    <property type="entry name" value="At4g02000-like"/>
</dbReference>
<dbReference type="PROSITE" id="PS50158">
    <property type="entry name" value="ZF_CCHC"/>
    <property type="match status" value="1"/>
</dbReference>
<dbReference type="Pfam" id="PF14111">
    <property type="entry name" value="DUF4283"/>
    <property type="match status" value="1"/>
</dbReference>
<dbReference type="Pfam" id="PF14392">
    <property type="entry name" value="zf-CCHC_4"/>
    <property type="match status" value="1"/>
</dbReference>
<dbReference type="RefSeq" id="XP_039141943.1">
    <property type="nucleotide sequence ID" value="XM_039286009.1"/>
</dbReference>
<keyword evidence="3" id="KW-1185">Reference proteome</keyword>
<evidence type="ECO:0000256" key="1">
    <source>
        <dbReference type="PROSITE-ProRule" id="PRU00047"/>
    </source>
</evidence>
<keyword evidence="1" id="KW-0863">Zinc-finger</keyword>
<gene>
    <name evidence="4" type="primary">LOC120279143</name>
</gene>
<feature type="domain" description="CCHC-type" evidence="2">
    <location>
        <begin position="220"/>
        <end position="235"/>
    </location>
</feature>